<name>A0AAD7YUX2_MYTSE</name>
<feature type="domain" description="FP protein C-terminal" evidence="2">
    <location>
        <begin position="245"/>
        <end position="295"/>
    </location>
</feature>
<dbReference type="EMBL" id="JARGEI010000007">
    <property type="protein sequence ID" value="KAJ8728773.1"/>
    <property type="molecule type" value="Genomic_DNA"/>
</dbReference>
<sequence length="296" mass="33714">MDNESCNKTENAPQRNERTIRANKRQALSSPPKTTVTAEGVLSRDDIRVIVQEVMKTELSKFNDTMKSMLSKELQSINSKIDSMDNSMKFINSQYEDILKKLSTSEHTILVLQKENADIKSVTNSLKVRLDQLEQQTRSNNVEIQCLPEKKQEDLLKIVTDLSKAVGCDLENRDVLHCTRVAKLKPDNMRPRSIIVQLASPRLRDRFLASTITFNKANKENKLNSTHIGCPGPKTAIYVNEHLSPTYKALHAAARIKAKELGYKFVCVRSGRIFMRKVEESDHIMIKNMDTLNKLN</sequence>
<accession>A0AAD7YUX2</accession>
<gene>
    <name evidence="3" type="ORF">PYW07_006469</name>
</gene>
<feature type="compositionally biased region" description="Polar residues" evidence="1">
    <location>
        <begin position="1"/>
        <end position="14"/>
    </location>
</feature>
<evidence type="ECO:0000313" key="3">
    <source>
        <dbReference type="EMBL" id="KAJ8728773.1"/>
    </source>
</evidence>
<proteinExistence type="predicted"/>
<dbReference type="Pfam" id="PF25298">
    <property type="entry name" value="Baculo_FP_2nd"/>
    <property type="match status" value="1"/>
</dbReference>
<feature type="region of interest" description="Disordered" evidence="1">
    <location>
        <begin position="1"/>
        <end position="36"/>
    </location>
</feature>
<feature type="compositionally biased region" description="Polar residues" evidence="1">
    <location>
        <begin position="26"/>
        <end position="36"/>
    </location>
</feature>
<evidence type="ECO:0000259" key="2">
    <source>
        <dbReference type="Pfam" id="PF25298"/>
    </source>
</evidence>
<organism evidence="3 4">
    <name type="scientific">Mythimna separata</name>
    <name type="common">Oriental armyworm</name>
    <name type="synonym">Pseudaletia separata</name>
    <dbReference type="NCBI Taxonomy" id="271217"/>
    <lineage>
        <taxon>Eukaryota</taxon>
        <taxon>Metazoa</taxon>
        <taxon>Ecdysozoa</taxon>
        <taxon>Arthropoda</taxon>
        <taxon>Hexapoda</taxon>
        <taxon>Insecta</taxon>
        <taxon>Pterygota</taxon>
        <taxon>Neoptera</taxon>
        <taxon>Endopterygota</taxon>
        <taxon>Lepidoptera</taxon>
        <taxon>Glossata</taxon>
        <taxon>Ditrysia</taxon>
        <taxon>Noctuoidea</taxon>
        <taxon>Noctuidae</taxon>
        <taxon>Noctuinae</taxon>
        <taxon>Hadenini</taxon>
        <taxon>Mythimna</taxon>
    </lineage>
</organism>
<dbReference type="Proteomes" id="UP001231518">
    <property type="component" value="Chromosome 19"/>
</dbReference>
<reference evidence="3" key="1">
    <citation type="submission" date="2023-03" db="EMBL/GenBank/DDBJ databases">
        <title>Chromosome-level genomes of two armyworms, Mythimna separata and Mythimna loreyi, provide insights into the biosynthesis and reception of sex pheromones.</title>
        <authorList>
            <person name="Zhao H."/>
        </authorList>
    </citation>
    <scope>NUCLEOTIDE SEQUENCE</scope>
    <source>
        <strain evidence="3">BeijingLab</strain>
        <tissue evidence="3">Pupa</tissue>
    </source>
</reference>
<evidence type="ECO:0000313" key="4">
    <source>
        <dbReference type="Proteomes" id="UP001231518"/>
    </source>
</evidence>
<protein>
    <recommendedName>
        <fullName evidence="2">FP protein C-terminal domain-containing protein</fullName>
    </recommendedName>
</protein>
<dbReference type="AlphaFoldDB" id="A0AAD7YUX2"/>
<comment type="caution">
    <text evidence="3">The sequence shown here is derived from an EMBL/GenBank/DDBJ whole genome shotgun (WGS) entry which is preliminary data.</text>
</comment>
<keyword evidence="4" id="KW-1185">Reference proteome</keyword>
<evidence type="ECO:0000256" key="1">
    <source>
        <dbReference type="SAM" id="MobiDB-lite"/>
    </source>
</evidence>
<dbReference type="InterPro" id="IPR057251">
    <property type="entry name" value="FP_C"/>
</dbReference>